<dbReference type="InterPro" id="IPR050446">
    <property type="entry name" value="FAD-oxidoreductase/Apoptosis"/>
</dbReference>
<evidence type="ECO:0000313" key="9">
    <source>
        <dbReference type="Proteomes" id="UP000075755"/>
    </source>
</evidence>
<dbReference type="InterPro" id="IPR016156">
    <property type="entry name" value="FAD/NAD-linked_Rdtase_dimer_sf"/>
</dbReference>
<protein>
    <submittedName>
        <fullName evidence="8">3-phenylpropionate/trans-cinnamate dioxygenase ferredoxin reductase subunit</fullName>
        <ecNumber evidence="8">1.18.1.3</ecNumber>
    </submittedName>
</protein>
<evidence type="ECO:0000313" key="10">
    <source>
        <dbReference type="Proteomes" id="UP000577697"/>
    </source>
</evidence>
<keyword evidence="10" id="KW-1185">Reference proteome</keyword>
<name>A0AAC8YV18_AMIAI</name>
<dbReference type="Pfam" id="PF07992">
    <property type="entry name" value="Pyr_redox_2"/>
    <property type="match status" value="1"/>
</dbReference>
<organism evidence="7 9">
    <name type="scientific">Aminobacter aminovorans</name>
    <name type="common">Chelatobacter heintzii</name>
    <dbReference type="NCBI Taxonomy" id="83263"/>
    <lineage>
        <taxon>Bacteria</taxon>
        <taxon>Pseudomonadati</taxon>
        <taxon>Pseudomonadota</taxon>
        <taxon>Alphaproteobacteria</taxon>
        <taxon>Hyphomicrobiales</taxon>
        <taxon>Phyllobacteriaceae</taxon>
        <taxon>Aminobacter</taxon>
    </lineage>
</organism>
<evidence type="ECO:0000256" key="3">
    <source>
        <dbReference type="ARBA" id="ARBA00022827"/>
    </source>
</evidence>
<comment type="cofactor">
    <cofactor evidence="1">
        <name>FAD</name>
        <dbReference type="ChEBI" id="CHEBI:57692"/>
    </cofactor>
</comment>
<dbReference type="KEGG" id="aak:AA2016_5380"/>
<reference evidence="8 10" key="2">
    <citation type="submission" date="2020-08" db="EMBL/GenBank/DDBJ databases">
        <title>Genomic Encyclopedia of Type Strains, Phase IV (KMG-IV): sequencing the most valuable type-strain genomes for metagenomic binning, comparative biology and taxonomic classification.</title>
        <authorList>
            <person name="Goeker M."/>
        </authorList>
    </citation>
    <scope>NUCLEOTIDE SEQUENCE [LARGE SCALE GENOMIC DNA]</scope>
    <source>
        <strain evidence="8 10">DSM 10368</strain>
    </source>
</reference>
<dbReference type="PANTHER" id="PTHR43557:SF2">
    <property type="entry name" value="RIESKE DOMAIN-CONTAINING PROTEIN-RELATED"/>
    <property type="match status" value="1"/>
</dbReference>
<dbReference type="Gene3D" id="3.50.50.60">
    <property type="entry name" value="FAD/NAD(P)-binding domain"/>
    <property type="match status" value="2"/>
</dbReference>
<reference evidence="7 9" key="1">
    <citation type="submission" date="2016-03" db="EMBL/GenBank/DDBJ databases">
        <title>Complete genome of Aminobacter aminovorans KCTC 2477.</title>
        <authorList>
            <person name="Kim K.M."/>
        </authorList>
    </citation>
    <scope>NUCLEOTIDE SEQUENCE [LARGE SCALE GENOMIC DNA]</scope>
    <source>
        <strain evidence="7 9">KCTC 2477</strain>
    </source>
</reference>
<sequence>MERIVIVGAGHAGVQAAASLRDEGFDGDIELVSAESTLPYHRPPLSKRFAEGLTDEAIALRPAAFYATQDIRLRRGTAVEEIDARRQRLTLGSGKQLAYDQLILATGARNRRLAVPGEELNGIVSIRDLGDAYRLASSVVIGTRAFVVGAGYLGLEVAAVLARRGVKVTIAASRPLPLSRSVSEGTAKVLATALREMGIETIVGADVAGFEGSRHRVTGVRLGDGRLCATELVVIGIGAVPSIELADHAGLDVDDGILVDEALATSAANISAIGDCARLRGGARLESVANATFQARRIAAQFCGKPDLTPETPWFWSDIGELKLKMVGVRQPDDVVQTLAVNDGHATLCFRDQQLAAVETINANRVHVAARRILDAGVPLGMDVANAPGFDIVAHAKALAARVAESSRAA</sequence>
<dbReference type="GO" id="GO:0008860">
    <property type="term" value="F:ferredoxin-NAD+ reductase activity"/>
    <property type="evidence" value="ECO:0007669"/>
    <property type="project" value="UniProtKB-EC"/>
</dbReference>
<dbReference type="EMBL" id="CP015005">
    <property type="protein sequence ID" value="AMS44286.1"/>
    <property type="molecule type" value="Genomic_DNA"/>
</dbReference>
<dbReference type="GO" id="GO:0016651">
    <property type="term" value="F:oxidoreductase activity, acting on NAD(P)H"/>
    <property type="evidence" value="ECO:0007669"/>
    <property type="project" value="TreeGrafter"/>
</dbReference>
<feature type="domain" description="Reductase C-terminal" evidence="6">
    <location>
        <begin position="314"/>
        <end position="391"/>
    </location>
</feature>
<dbReference type="PRINTS" id="PR00368">
    <property type="entry name" value="FADPNR"/>
</dbReference>
<feature type="domain" description="FAD/NAD(P)-binding" evidence="5">
    <location>
        <begin position="3"/>
        <end position="295"/>
    </location>
</feature>
<evidence type="ECO:0000256" key="1">
    <source>
        <dbReference type="ARBA" id="ARBA00001974"/>
    </source>
</evidence>
<dbReference type="SUPFAM" id="SSF51905">
    <property type="entry name" value="FAD/NAD(P)-binding domain"/>
    <property type="match status" value="2"/>
</dbReference>
<dbReference type="AlphaFoldDB" id="A0AAC8YV18"/>
<dbReference type="GO" id="GO:0005737">
    <property type="term" value="C:cytoplasm"/>
    <property type="evidence" value="ECO:0007669"/>
    <property type="project" value="TreeGrafter"/>
</dbReference>
<dbReference type="RefSeq" id="WP_067965528.1">
    <property type="nucleotide sequence ID" value="NZ_CP015005.1"/>
</dbReference>
<dbReference type="InterPro" id="IPR023753">
    <property type="entry name" value="FAD/NAD-binding_dom"/>
</dbReference>
<dbReference type="EC" id="1.18.1.3" evidence="8"/>
<keyword evidence="4 8" id="KW-0560">Oxidoreductase</keyword>
<dbReference type="SUPFAM" id="SSF55424">
    <property type="entry name" value="FAD/NAD-linked reductases, dimerisation (C-terminal) domain"/>
    <property type="match status" value="1"/>
</dbReference>
<dbReference type="InterPro" id="IPR028202">
    <property type="entry name" value="Reductase_C"/>
</dbReference>
<dbReference type="GO" id="GO:0051213">
    <property type="term" value="F:dioxygenase activity"/>
    <property type="evidence" value="ECO:0007669"/>
    <property type="project" value="UniProtKB-KW"/>
</dbReference>
<keyword evidence="8" id="KW-0223">Dioxygenase</keyword>
<keyword evidence="3" id="KW-0274">FAD</keyword>
<dbReference type="Gene3D" id="3.30.390.30">
    <property type="match status" value="1"/>
</dbReference>
<evidence type="ECO:0000259" key="5">
    <source>
        <dbReference type="Pfam" id="PF07992"/>
    </source>
</evidence>
<proteinExistence type="predicted"/>
<dbReference type="PANTHER" id="PTHR43557">
    <property type="entry name" value="APOPTOSIS-INDUCING FACTOR 1"/>
    <property type="match status" value="1"/>
</dbReference>
<dbReference type="Pfam" id="PF14759">
    <property type="entry name" value="Reductase_C"/>
    <property type="match status" value="1"/>
</dbReference>
<dbReference type="InterPro" id="IPR036188">
    <property type="entry name" value="FAD/NAD-bd_sf"/>
</dbReference>
<accession>A0AAC8YV18</accession>
<evidence type="ECO:0000256" key="2">
    <source>
        <dbReference type="ARBA" id="ARBA00022630"/>
    </source>
</evidence>
<gene>
    <name evidence="7" type="ORF">AA2016_5380</name>
    <name evidence="8" type="ORF">FHS67_005858</name>
</gene>
<dbReference type="Proteomes" id="UP000075755">
    <property type="component" value="Chromosome"/>
</dbReference>
<keyword evidence="2" id="KW-0285">Flavoprotein</keyword>
<dbReference type="EMBL" id="JACICB010000030">
    <property type="protein sequence ID" value="MBB3709506.1"/>
    <property type="molecule type" value="Genomic_DNA"/>
</dbReference>
<dbReference type="Proteomes" id="UP000577697">
    <property type="component" value="Unassembled WGS sequence"/>
</dbReference>
<evidence type="ECO:0000313" key="7">
    <source>
        <dbReference type="EMBL" id="AMS44286.1"/>
    </source>
</evidence>
<dbReference type="PRINTS" id="PR00411">
    <property type="entry name" value="PNDRDTASEI"/>
</dbReference>
<evidence type="ECO:0000259" key="6">
    <source>
        <dbReference type="Pfam" id="PF14759"/>
    </source>
</evidence>
<evidence type="ECO:0000256" key="4">
    <source>
        <dbReference type="ARBA" id="ARBA00023002"/>
    </source>
</evidence>
<evidence type="ECO:0000313" key="8">
    <source>
        <dbReference type="EMBL" id="MBB3709506.1"/>
    </source>
</evidence>